<proteinExistence type="predicted"/>
<dbReference type="OrthoDB" id="3261862at2759"/>
<dbReference type="EMBL" id="KV722344">
    <property type="protein sequence ID" value="OCH94454.1"/>
    <property type="molecule type" value="Genomic_DNA"/>
</dbReference>
<feature type="region of interest" description="Disordered" evidence="1">
    <location>
        <begin position="1"/>
        <end position="272"/>
    </location>
</feature>
<feature type="compositionally biased region" description="Polar residues" evidence="1">
    <location>
        <begin position="974"/>
        <end position="985"/>
    </location>
</feature>
<feature type="compositionally biased region" description="Acidic residues" evidence="1">
    <location>
        <begin position="930"/>
        <end position="946"/>
    </location>
</feature>
<feature type="compositionally biased region" description="Low complexity" evidence="1">
    <location>
        <begin position="878"/>
        <end position="910"/>
    </location>
</feature>
<feature type="compositionally biased region" description="Polar residues" evidence="1">
    <location>
        <begin position="704"/>
        <end position="727"/>
    </location>
</feature>
<feature type="region of interest" description="Disordered" evidence="1">
    <location>
        <begin position="296"/>
        <end position="384"/>
    </location>
</feature>
<accession>A0A8E2DRR5</accession>
<gene>
    <name evidence="2" type="ORF">OBBRIDRAFT_823547</name>
</gene>
<feature type="compositionally biased region" description="Basic and acidic residues" evidence="1">
    <location>
        <begin position="1067"/>
        <end position="1080"/>
    </location>
</feature>
<feature type="compositionally biased region" description="Low complexity" evidence="1">
    <location>
        <begin position="134"/>
        <end position="146"/>
    </location>
</feature>
<feature type="compositionally biased region" description="Low complexity" evidence="1">
    <location>
        <begin position="958"/>
        <end position="968"/>
    </location>
</feature>
<feature type="compositionally biased region" description="Pro residues" evidence="1">
    <location>
        <begin position="792"/>
        <end position="806"/>
    </location>
</feature>
<feature type="compositionally biased region" description="Basic and acidic residues" evidence="1">
    <location>
        <begin position="149"/>
        <end position="165"/>
    </location>
</feature>
<keyword evidence="3" id="KW-1185">Reference proteome</keyword>
<feature type="compositionally biased region" description="Low complexity" evidence="1">
    <location>
        <begin position="17"/>
        <end position="33"/>
    </location>
</feature>
<reference evidence="2 3" key="1">
    <citation type="submission" date="2016-07" db="EMBL/GenBank/DDBJ databases">
        <title>Draft genome of the white-rot fungus Obba rivulosa 3A-2.</title>
        <authorList>
            <consortium name="DOE Joint Genome Institute"/>
            <person name="Miettinen O."/>
            <person name="Riley R."/>
            <person name="Acob R."/>
            <person name="Barry K."/>
            <person name="Cullen D."/>
            <person name="De Vries R."/>
            <person name="Hainaut M."/>
            <person name="Hatakka A."/>
            <person name="Henrissat B."/>
            <person name="Hilden K."/>
            <person name="Kuo R."/>
            <person name="Labutti K."/>
            <person name="Lipzen A."/>
            <person name="Makela M.R."/>
            <person name="Sandor L."/>
            <person name="Spatafora J.W."/>
            <person name="Grigoriev I.V."/>
            <person name="Hibbett D.S."/>
        </authorList>
    </citation>
    <scope>NUCLEOTIDE SEQUENCE [LARGE SCALE GENOMIC DNA]</scope>
    <source>
        <strain evidence="2 3">3A-2</strain>
    </source>
</reference>
<feature type="compositionally biased region" description="Polar residues" evidence="1">
    <location>
        <begin position="180"/>
        <end position="193"/>
    </location>
</feature>
<feature type="compositionally biased region" description="Polar residues" evidence="1">
    <location>
        <begin position="354"/>
        <end position="374"/>
    </location>
</feature>
<evidence type="ECO:0000313" key="3">
    <source>
        <dbReference type="Proteomes" id="UP000250043"/>
    </source>
</evidence>
<feature type="compositionally biased region" description="Polar residues" evidence="1">
    <location>
        <begin position="578"/>
        <end position="589"/>
    </location>
</feature>
<name>A0A8E2DRR5_9APHY</name>
<evidence type="ECO:0000256" key="1">
    <source>
        <dbReference type="SAM" id="MobiDB-lite"/>
    </source>
</evidence>
<dbReference type="Proteomes" id="UP000250043">
    <property type="component" value="Unassembled WGS sequence"/>
</dbReference>
<feature type="region of interest" description="Disordered" evidence="1">
    <location>
        <begin position="565"/>
        <end position="1081"/>
    </location>
</feature>
<organism evidence="2 3">
    <name type="scientific">Obba rivulosa</name>
    <dbReference type="NCBI Taxonomy" id="1052685"/>
    <lineage>
        <taxon>Eukaryota</taxon>
        <taxon>Fungi</taxon>
        <taxon>Dikarya</taxon>
        <taxon>Basidiomycota</taxon>
        <taxon>Agaricomycotina</taxon>
        <taxon>Agaricomycetes</taxon>
        <taxon>Polyporales</taxon>
        <taxon>Gelatoporiaceae</taxon>
        <taxon>Obba</taxon>
    </lineage>
</organism>
<feature type="compositionally biased region" description="Low complexity" evidence="1">
    <location>
        <begin position="225"/>
        <end position="246"/>
    </location>
</feature>
<feature type="compositionally biased region" description="Polar residues" evidence="1">
    <location>
        <begin position="306"/>
        <end position="321"/>
    </location>
</feature>
<dbReference type="AlphaFoldDB" id="A0A8E2DRR5"/>
<sequence>MAQPTAVSPSSPPEGPSLARSNSRASTASTGTSLKRRSRTRTRTLTVSRQRGKSVSRADGGKGAGAEGASRPGHLDGTPPLPAPVFCDEPEEMEMVGSEHAETSMLPGDPPPVARTGRVARQPVPIKQEAAKMSAAGRGRALSSAAPREPPHPALARDTRSERGPARNRLRGMSLPRQAFRNNGSADSSAQPSPLTPAEAFHTVPAIQVAEGERPNPRDSILTQVSATSSSVYPASTSSGSCADSSVFPHSIDGHRDDESFSPEIVSPCGSDFDPDDVSYRLRLLVNNNYFLPPAHNKPSPLALAPQNNKRQSTKPPNSSFLDFFRKGRSKSKPTTPDAASPPPIDLLPGPILRTTSDSTTASGYVSRPHAQSSPPIPGHTHAHPPAATRVVVLREKMDDLYTAAMQVEKEIKARSHPPRDEKSLDDVIDPTDVVDLPPSSGYPFAVQASAVYGLNVQDPVEAAFLAEQLPPPTSPGIWSTSTEEDSWRKALLHEAVSLSLNNTPDPSFITDPLSVPNSPTSLRKPVMLEQSPGSHTVLKVKHHISRPILDEANVRSEMAELDGQLTPIGNRPPLTGRSLTQPALSPTDSRPPWSPYGQPPVRAETPHQTLPLSPAPRRSLINPVFSVSQPDLTEGCSKEHGSAGPSEQDSRVSLQIVRKAVSSPGLSASREADHPRSLLSITPPPIRPRRSRGASPIPPDSRAPTSFSSYRSAMSESRCSDDQLSFVTPFDTDAEQRVPRPSVTISVISEGRPSFEEYSHPSPTASAFQDAVFGSCRPPSVLSRRSYVPETSPPSRGPSPLPSTAPPRHLTMSPPPRPSSSLSPTVLPPPPRAPAIKPIYRPSTSSRGSSDHVPAIATSIHRGSSMDVSSSPPLPGSPVSLAARRRAPSSSLSLRIPTEIIPPAIHSAPAPAPPTDFFDQLQSHPNAMDDLDTSDESSAEDDAPDDAPALADPPRPAASLHASPPASLMRLGNHSTPQFSSPPRTSDDAPPLVVDASDRKKPIGNTPSRPPPGTYFASKKKGLKGISPVPSTEALPPPGLFPESHDLGPSVPKSAPRRRPATANDAEERGKRWQRESIQKFDGMLQQHIVAERDRIKRITSHISSSTNKHSS</sequence>
<protein>
    <submittedName>
        <fullName evidence="2">Uncharacterized protein</fullName>
    </submittedName>
</protein>
<evidence type="ECO:0000313" key="2">
    <source>
        <dbReference type="EMBL" id="OCH94454.1"/>
    </source>
</evidence>